<evidence type="ECO:0000313" key="2">
    <source>
        <dbReference type="Proteomes" id="UP001054945"/>
    </source>
</evidence>
<reference evidence="1 2" key="1">
    <citation type="submission" date="2021-06" db="EMBL/GenBank/DDBJ databases">
        <title>Caerostris extrusa draft genome.</title>
        <authorList>
            <person name="Kono N."/>
            <person name="Arakawa K."/>
        </authorList>
    </citation>
    <scope>NUCLEOTIDE SEQUENCE [LARGE SCALE GENOMIC DNA]</scope>
</reference>
<gene>
    <name evidence="1" type="ORF">CEXT_224261</name>
</gene>
<comment type="caution">
    <text evidence="1">The sequence shown here is derived from an EMBL/GenBank/DDBJ whole genome shotgun (WGS) entry which is preliminary data.</text>
</comment>
<dbReference type="AlphaFoldDB" id="A0AAV4P5R1"/>
<organism evidence="1 2">
    <name type="scientific">Caerostris extrusa</name>
    <name type="common">Bark spider</name>
    <name type="synonym">Caerostris bankana</name>
    <dbReference type="NCBI Taxonomy" id="172846"/>
    <lineage>
        <taxon>Eukaryota</taxon>
        <taxon>Metazoa</taxon>
        <taxon>Ecdysozoa</taxon>
        <taxon>Arthropoda</taxon>
        <taxon>Chelicerata</taxon>
        <taxon>Arachnida</taxon>
        <taxon>Araneae</taxon>
        <taxon>Araneomorphae</taxon>
        <taxon>Entelegynae</taxon>
        <taxon>Araneoidea</taxon>
        <taxon>Araneidae</taxon>
        <taxon>Caerostris</taxon>
    </lineage>
</organism>
<accession>A0AAV4P5R1</accession>
<dbReference type="EMBL" id="BPLR01004147">
    <property type="protein sequence ID" value="GIX92687.1"/>
    <property type="molecule type" value="Genomic_DNA"/>
</dbReference>
<evidence type="ECO:0000313" key="1">
    <source>
        <dbReference type="EMBL" id="GIX92687.1"/>
    </source>
</evidence>
<proteinExistence type="predicted"/>
<protein>
    <submittedName>
        <fullName evidence="1">Uncharacterized protein</fullName>
    </submittedName>
</protein>
<name>A0AAV4P5R1_CAEEX</name>
<dbReference type="Proteomes" id="UP001054945">
    <property type="component" value="Unassembled WGS sequence"/>
</dbReference>
<sequence>MIHRNLTQLTANNSHENSANLIVYLFNFLANTLHSANFKSTGITIMQKQHCYCAGPSLQDVLNRRLPFKNKTGSKNSTKETITIIFSLNYRRCSHKTLVWQKMLKQKKKQKPANS</sequence>
<keyword evidence="2" id="KW-1185">Reference proteome</keyword>